<protein>
    <recommendedName>
        <fullName evidence="1">C2H2-type domain-containing protein</fullName>
    </recommendedName>
</protein>
<dbReference type="Proteomes" id="UP000007875">
    <property type="component" value="Unassembled WGS sequence"/>
</dbReference>
<organism evidence="2 3">
    <name type="scientific">Ciona savignyi</name>
    <name type="common">Pacific transparent sea squirt</name>
    <dbReference type="NCBI Taxonomy" id="51511"/>
    <lineage>
        <taxon>Eukaryota</taxon>
        <taxon>Metazoa</taxon>
        <taxon>Chordata</taxon>
        <taxon>Tunicata</taxon>
        <taxon>Ascidiacea</taxon>
        <taxon>Phlebobranchia</taxon>
        <taxon>Cionidae</taxon>
        <taxon>Ciona</taxon>
    </lineage>
</organism>
<proteinExistence type="predicted"/>
<feature type="domain" description="C2H2-type" evidence="1">
    <location>
        <begin position="126"/>
        <end position="148"/>
    </location>
</feature>
<evidence type="ECO:0000313" key="3">
    <source>
        <dbReference type="Proteomes" id="UP000007875"/>
    </source>
</evidence>
<dbReference type="AlphaFoldDB" id="H2Y9U5"/>
<dbReference type="InterPro" id="IPR013087">
    <property type="entry name" value="Znf_C2H2_type"/>
</dbReference>
<sequence>MRVMLHVKAFHLNSSSFQCRLCFFSSACFETIRQHLVAHHKMERNYHVAIEIKATFGPKIMPEQANPVNGLSFSPLPSLPIVKHPSKTCKKVGVKMPRTPIPMPPESLHYNPPTAIGASRSTLGSFKCPYCAIETTSTYDMEMHMKRHEVAMVDPCRFDEHSYLINQFTNLI</sequence>
<keyword evidence="3" id="KW-1185">Reference proteome</keyword>
<accession>H2Y9U5</accession>
<reference evidence="2" key="2">
    <citation type="submission" date="2025-08" db="UniProtKB">
        <authorList>
            <consortium name="Ensembl"/>
        </authorList>
    </citation>
    <scope>IDENTIFICATION</scope>
</reference>
<reference evidence="2" key="3">
    <citation type="submission" date="2025-09" db="UniProtKB">
        <authorList>
            <consortium name="Ensembl"/>
        </authorList>
    </citation>
    <scope>IDENTIFICATION</scope>
</reference>
<feature type="domain" description="C2H2-type" evidence="1">
    <location>
        <begin position="17"/>
        <end position="39"/>
    </location>
</feature>
<evidence type="ECO:0000313" key="2">
    <source>
        <dbReference type="Ensembl" id="ENSCSAVP00000002093.1"/>
    </source>
</evidence>
<dbReference type="InParanoid" id="H2Y9U5"/>
<dbReference type="Ensembl" id="ENSCSAVT00000002130.1">
    <property type="protein sequence ID" value="ENSCSAVP00000002093.1"/>
    <property type="gene ID" value="ENSCSAVG00000001231.1"/>
</dbReference>
<dbReference type="SMART" id="SM00355">
    <property type="entry name" value="ZnF_C2H2"/>
    <property type="match status" value="2"/>
</dbReference>
<name>H2Y9U5_CIOSA</name>
<reference evidence="3" key="1">
    <citation type="submission" date="2003-08" db="EMBL/GenBank/DDBJ databases">
        <authorList>
            <person name="Birren B."/>
            <person name="Nusbaum C."/>
            <person name="Abebe A."/>
            <person name="Abouelleil A."/>
            <person name="Adekoya E."/>
            <person name="Ait-zahra M."/>
            <person name="Allen N."/>
            <person name="Allen T."/>
            <person name="An P."/>
            <person name="Anderson M."/>
            <person name="Anderson S."/>
            <person name="Arachchi H."/>
            <person name="Armbruster J."/>
            <person name="Bachantsang P."/>
            <person name="Baldwin J."/>
            <person name="Barry A."/>
            <person name="Bayul T."/>
            <person name="Blitshsteyn B."/>
            <person name="Bloom T."/>
            <person name="Blye J."/>
            <person name="Boguslavskiy L."/>
            <person name="Borowsky M."/>
            <person name="Boukhgalter B."/>
            <person name="Brunache A."/>
            <person name="Butler J."/>
            <person name="Calixte N."/>
            <person name="Calvo S."/>
            <person name="Camarata J."/>
            <person name="Campo K."/>
            <person name="Chang J."/>
            <person name="Cheshatsang Y."/>
            <person name="Citroen M."/>
            <person name="Collymore A."/>
            <person name="Considine T."/>
            <person name="Cook A."/>
            <person name="Cooke P."/>
            <person name="Corum B."/>
            <person name="Cuomo C."/>
            <person name="David R."/>
            <person name="Dawoe T."/>
            <person name="Degray S."/>
            <person name="Dodge S."/>
            <person name="Dooley K."/>
            <person name="Dorje P."/>
            <person name="Dorjee K."/>
            <person name="Dorris L."/>
            <person name="Duffey N."/>
            <person name="Dupes A."/>
            <person name="Elkins T."/>
            <person name="Engels R."/>
            <person name="Erickson J."/>
            <person name="Farina A."/>
            <person name="Faro S."/>
            <person name="Ferreira P."/>
            <person name="Fischer H."/>
            <person name="Fitzgerald M."/>
            <person name="Foley K."/>
            <person name="Gage D."/>
            <person name="Galagan J."/>
            <person name="Gearin G."/>
            <person name="Gnerre S."/>
            <person name="Gnirke A."/>
            <person name="Goyette A."/>
            <person name="Graham J."/>
            <person name="Grandbois E."/>
            <person name="Gyaltsen K."/>
            <person name="Hafez N."/>
            <person name="Hagopian D."/>
            <person name="Hagos B."/>
            <person name="Hall J."/>
            <person name="Hatcher B."/>
            <person name="Heller A."/>
            <person name="Higgins H."/>
            <person name="Honan T."/>
            <person name="Horn A."/>
            <person name="Houde N."/>
            <person name="Hughes L."/>
            <person name="Hulme W."/>
            <person name="Husby E."/>
            <person name="Iliev I."/>
            <person name="Jaffe D."/>
            <person name="Jones C."/>
            <person name="Kamal M."/>
            <person name="Kamat A."/>
            <person name="Kamvysselis M."/>
            <person name="Karlsson E."/>
            <person name="Kells C."/>
            <person name="Kieu A."/>
            <person name="Kisner P."/>
            <person name="Kodira C."/>
            <person name="Kulbokas E."/>
            <person name="Labutti K."/>
            <person name="Lama D."/>
            <person name="Landers T."/>
            <person name="Leger J."/>
            <person name="Levine S."/>
            <person name="Lewis D."/>
            <person name="Lewis T."/>
            <person name="Lindblad-toh K."/>
            <person name="Liu X."/>
            <person name="Lokyitsang T."/>
            <person name="Lokyitsang Y."/>
            <person name="Lucien O."/>
            <person name="Lui A."/>
            <person name="Ma L.J."/>
            <person name="Mabbitt R."/>
            <person name="Macdonald J."/>
            <person name="Maclean C."/>
            <person name="Major J."/>
            <person name="Manning J."/>
            <person name="Marabella R."/>
            <person name="Maru K."/>
            <person name="Matthews C."/>
            <person name="Mauceli E."/>
            <person name="Mccarthy M."/>
            <person name="Mcdonough S."/>
            <person name="Mcghee T."/>
            <person name="Meldrim J."/>
            <person name="Meneus L."/>
            <person name="Mesirov J."/>
            <person name="Mihalev A."/>
            <person name="Mihova T."/>
            <person name="Mikkelsen T."/>
            <person name="Mlenga V."/>
            <person name="Moru K."/>
            <person name="Mozes J."/>
            <person name="Mulrain L."/>
            <person name="Munson G."/>
            <person name="Naylor J."/>
            <person name="Newes C."/>
            <person name="Nguyen C."/>
            <person name="Nguyen N."/>
            <person name="Nguyen T."/>
            <person name="Nicol R."/>
            <person name="Nielsen C."/>
            <person name="Nizzari M."/>
            <person name="Norbu C."/>
            <person name="Norbu N."/>
            <person name="O'donnell P."/>
            <person name="Okoawo O."/>
            <person name="O'leary S."/>
            <person name="Omotosho B."/>
            <person name="O'neill K."/>
            <person name="Osman S."/>
            <person name="Parker S."/>
            <person name="Perrin D."/>
            <person name="Phunkhang P."/>
            <person name="Piqani B."/>
            <person name="Purcell S."/>
            <person name="Rachupka T."/>
            <person name="Ramasamy U."/>
            <person name="Rameau R."/>
            <person name="Ray V."/>
            <person name="Raymond C."/>
            <person name="Retta R."/>
            <person name="Richardson S."/>
            <person name="Rise C."/>
            <person name="Rodriguez J."/>
            <person name="Rogers J."/>
            <person name="Rogov P."/>
            <person name="Rutman M."/>
            <person name="Schupbach R."/>
            <person name="Seaman C."/>
            <person name="Settipalli S."/>
            <person name="Sharpe T."/>
            <person name="Sheridan J."/>
            <person name="Sherpa N."/>
            <person name="Shi J."/>
            <person name="Smirnov S."/>
            <person name="Smith C."/>
            <person name="Sougnez C."/>
            <person name="Spencer B."/>
            <person name="Stalker J."/>
            <person name="Stange-thomann N."/>
            <person name="Stavropoulos S."/>
            <person name="Stetson K."/>
            <person name="Stone C."/>
            <person name="Stone S."/>
            <person name="Stubbs M."/>
            <person name="Talamas J."/>
            <person name="Tchuinga P."/>
            <person name="Tenzing P."/>
            <person name="Tesfaye S."/>
            <person name="Theodore J."/>
            <person name="Thoulutsang Y."/>
            <person name="Topham K."/>
            <person name="Towey S."/>
            <person name="Tsamla T."/>
            <person name="Tsomo N."/>
            <person name="Vallee D."/>
            <person name="Vassiliev H."/>
            <person name="Venkataraman V."/>
            <person name="Vinson J."/>
            <person name="Vo A."/>
            <person name="Wade C."/>
            <person name="Wang S."/>
            <person name="Wangchuk T."/>
            <person name="Wangdi T."/>
            <person name="Whittaker C."/>
            <person name="Wilkinson J."/>
            <person name="Wu Y."/>
            <person name="Wyman D."/>
            <person name="Yadav S."/>
            <person name="Yang S."/>
            <person name="Yang X."/>
            <person name="Yeager S."/>
            <person name="Yee E."/>
            <person name="Young G."/>
            <person name="Zainoun J."/>
            <person name="Zembeck L."/>
            <person name="Zimmer A."/>
            <person name="Zody M."/>
            <person name="Lander E."/>
        </authorList>
    </citation>
    <scope>NUCLEOTIDE SEQUENCE [LARGE SCALE GENOMIC DNA]</scope>
</reference>
<evidence type="ECO:0000259" key="1">
    <source>
        <dbReference type="SMART" id="SM00355"/>
    </source>
</evidence>
<dbReference type="HOGENOM" id="CLU_1554736_0_0_1"/>